<comment type="similarity">
    <text evidence="2 9">Belongs to the glycosyl hydrolase 28 family.</text>
</comment>
<name>A0A803KU72_CHEQI</name>
<dbReference type="GO" id="GO:0005975">
    <property type="term" value="P:carbohydrate metabolic process"/>
    <property type="evidence" value="ECO:0007669"/>
    <property type="project" value="InterPro"/>
</dbReference>
<evidence type="ECO:0000256" key="3">
    <source>
        <dbReference type="ARBA" id="ARBA00022512"/>
    </source>
</evidence>
<organism evidence="13 14">
    <name type="scientific">Chenopodium quinoa</name>
    <name type="common">Quinoa</name>
    <dbReference type="NCBI Taxonomy" id="63459"/>
    <lineage>
        <taxon>Eukaryota</taxon>
        <taxon>Viridiplantae</taxon>
        <taxon>Streptophyta</taxon>
        <taxon>Embryophyta</taxon>
        <taxon>Tracheophyta</taxon>
        <taxon>Spermatophyta</taxon>
        <taxon>Magnoliopsida</taxon>
        <taxon>eudicotyledons</taxon>
        <taxon>Gunneridae</taxon>
        <taxon>Pentapetalae</taxon>
        <taxon>Caryophyllales</taxon>
        <taxon>Chenopodiaceae</taxon>
        <taxon>Chenopodioideae</taxon>
        <taxon>Atripliceae</taxon>
        <taxon>Chenopodium</taxon>
    </lineage>
</organism>
<sequence>MEHCSYYTFVILISIILSQHFTNVLFVEGRAHYHKKKGGKSLAPSSPSYAPVPSGDDPSSPSPVAPSTPYPSPDSEGPCIFDVTSFGAVGDGSNDDTNAFQAAWKAACAVESSVVLVPARGKFMITSSIFSGPCKPGLVLQIDGILMPPEGPDCWPESDSKRQWLVFYRLNDFTLNGTGTIEGDDCISIGPGCSDVDIQGVVCDHSHGISIGSLGVHNSRSCVSNITVKGALIKNSDNGVRIKTWQGGSGTVSDISFQDIQMENTTNSIIIDQYYCLTKACRNETSAVYLSGVTYKNIKGTYNNVRSAPIHFACSDAVPCTNITMSEVELLPAQGELVDDPFCWNAYGIQETLSIPPIECLQDGMPLSLGEHVDGC</sequence>
<dbReference type="AlphaFoldDB" id="A0A803KU72"/>
<keyword evidence="5 9" id="KW-0378">Hydrolase</keyword>
<evidence type="ECO:0000256" key="5">
    <source>
        <dbReference type="ARBA" id="ARBA00022801"/>
    </source>
</evidence>
<accession>A0A803KU72</accession>
<keyword evidence="11" id="KW-0472">Membrane</keyword>
<dbReference type="SUPFAM" id="SSF51126">
    <property type="entry name" value="Pectin lyase-like"/>
    <property type="match status" value="1"/>
</dbReference>
<dbReference type="InterPro" id="IPR024535">
    <property type="entry name" value="RHGA/B-epi-like_pectate_lyase"/>
</dbReference>
<dbReference type="PROSITE" id="PS00502">
    <property type="entry name" value="POLYGALACTURONASE"/>
    <property type="match status" value="1"/>
</dbReference>
<evidence type="ECO:0000313" key="13">
    <source>
        <dbReference type="EnsemblPlants" id="AUR62002580-RA:cds"/>
    </source>
</evidence>
<feature type="compositionally biased region" description="Low complexity" evidence="10">
    <location>
        <begin position="41"/>
        <end position="59"/>
    </location>
</feature>
<dbReference type="PANTHER" id="PTHR31375">
    <property type="match status" value="1"/>
</dbReference>
<evidence type="ECO:0000256" key="8">
    <source>
        <dbReference type="PROSITE-ProRule" id="PRU10052"/>
    </source>
</evidence>
<feature type="region of interest" description="Disordered" evidence="10">
    <location>
        <begin position="36"/>
        <end position="74"/>
    </location>
</feature>
<proteinExistence type="inferred from homology"/>
<evidence type="ECO:0000256" key="6">
    <source>
        <dbReference type="ARBA" id="ARBA00023295"/>
    </source>
</evidence>
<dbReference type="Gramene" id="AUR62002580-RA">
    <property type="protein sequence ID" value="AUR62002580-RA:cds"/>
    <property type="gene ID" value="AUR62002580"/>
</dbReference>
<dbReference type="InterPro" id="IPR012334">
    <property type="entry name" value="Pectin_lyas_fold"/>
</dbReference>
<dbReference type="Gene3D" id="2.160.20.10">
    <property type="entry name" value="Single-stranded right-handed beta-helix, Pectin lyase-like"/>
    <property type="match status" value="2"/>
</dbReference>
<evidence type="ECO:0000256" key="1">
    <source>
        <dbReference type="ARBA" id="ARBA00004191"/>
    </source>
</evidence>
<keyword evidence="14" id="KW-1185">Reference proteome</keyword>
<feature type="domain" description="Rhamnogalacturonase A/B/Epimerase-like pectate lyase" evidence="12">
    <location>
        <begin position="81"/>
        <end position="129"/>
    </location>
</feature>
<keyword evidence="11" id="KW-1133">Transmembrane helix</keyword>
<dbReference type="GO" id="GO:0004650">
    <property type="term" value="F:polygalacturonase activity"/>
    <property type="evidence" value="ECO:0007669"/>
    <property type="project" value="EnsemblPlants"/>
</dbReference>
<keyword evidence="3" id="KW-0134">Cell wall</keyword>
<evidence type="ECO:0000259" key="12">
    <source>
        <dbReference type="Pfam" id="PF12708"/>
    </source>
</evidence>
<keyword evidence="4" id="KW-0964">Secreted</keyword>
<keyword evidence="6 9" id="KW-0326">Glycosidase</keyword>
<dbReference type="GO" id="GO:0009831">
    <property type="term" value="P:plant-type cell wall modification involved in multidimensional cell growth"/>
    <property type="evidence" value="ECO:0007669"/>
    <property type="project" value="EnsemblPlants"/>
</dbReference>
<evidence type="ECO:0000256" key="9">
    <source>
        <dbReference type="RuleBase" id="RU361169"/>
    </source>
</evidence>
<evidence type="ECO:0000256" key="4">
    <source>
        <dbReference type="ARBA" id="ARBA00022525"/>
    </source>
</evidence>
<evidence type="ECO:0000256" key="7">
    <source>
        <dbReference type="ARBA" id="ARBA00023316"/>
    </source>
</evidence>
<protein>
    <recommendedName>
        <fullName evidence="12">Rhamnogalacturonase A/B/Epimerase-like pectate lyase domain-containing protein</fullName>
    </recommendedName>
</protein>
<dbReference type="EnsemblPlants" id="AUR62002580-RA">
    <property type="protein sequence ID" value="AUR62002580-RA:cds"/>
    <property type="gene ID" value="AUR62002580"/>
</dbReference>
<reference evidence="13" key="1">
    <citation type="journal article" date="2017" name="Nature">
        <title>The genome of Chenopodium quinoa.</title>
        <authorList>
            <person name="Jarvis D.E."/>
            <person name="Ho Y.S."/>
            <person name="Lightfoot D.J."/>
            <person name="Schmoeckel S.M."/>
            <person name="Li B."/>
            <person name="Borm T.J.A."/>
            <person name="Ohyanagi H."/>
            <person name="Mineta K."/>
            <person name="Michell C.T."/>
            <person name="Saber N."/>
            <person name="Kharbatia N.M."/>
            <person name="Rupper R.R."/>
            <person name="Sharp A.R."/>
            <person name="Dally N."/>
            <person name="Boughton B.A."/>
            <person name="Woo Y.H."/>
            <person name="Gao G."/>
            <person name="Schijlen E.G.W.M."/>
            <person name="Guo X."/>
            <person name="Momin A.A."/>
            <person name="Negrao S."/>
            <person name="Al-Babili S."/>
            <person name="Gehring C."/>
            <person name="Roessner U."/>
            <person name="Jung C."/>
            <person name="Murphy K."/>
            <person name="Arold S.T."/>
            <person name="Gojobori T."/>
            <person name="van der Linden C.G."/>
            <person name="van Loo E.N."/>
            <person name="Jellen E.N."/>
            <person name="Maughan P.J."/>
            <person name="Tester M."/>
        </authorList>
    </citation>
    <scope>NUCLEOTIDE SEQUENCE [LARGE SCALE GENOMIC DNA]</scope>
    <source>
        <strain evidence="13">cv. PI 614886</strain>
    </source>
</reference>
<evidence type="ECO:0000256" key="2">
    <source>
        <dbReference type="ARBA" id="ARBA00008834"/>
    </source>
</evidence>
<feature type="compositionally biased region" description="Pro residues" evidence="10">
    <location>
        <begin position="60"/>
        <end position="72"/>
    </location>
</feature>
<feature type="transmembrane region" description="Helical" evidence="11">
    <location>
        <begin position="6"/>
        <end position="27"/>
    </location>
</feature>
<reference evidence="13" key="2">
    <citation type="submission" date="2021-03" db="UniProtKB">
        <authorList>
            <consortium name="EnsemblPlants"/>
        </authorList>
    </citation>
    <scope>IDENTIFICATION</scope>
</reference>
<dbReference type="Pfam" id="PF12708">
    <property type="entry name" value="Pect-lyase_RHGA_epim"/>
    <property type="match status" value="1"/>
</dbReference>
<comment type="subcellular location">
    <subcellularLocation>
        <location evidence="1">Secreted</location>
        <location evidence="1">Cell wall</location>
    </subcellularLocation>
</comment>
<keyword evidence="11" id="KW-0812">Transmembrane</keyword>
<evidence type="ECO:0000313" key="14">
    <source>
        <dbReference type="Proteomes" id="UP000596660"/>
    </source>
</evidence>
<keyword evidence="7" id="KW-0961">Cell wall biogenesis/degradation</keyword>
<dbReference type="OMA" id="YPNDNQT"/>
<dbReference type="Proteomes" id="UP000596660">
    <property type="component" value="Unplaced"/>
</dbReference>
<feature type="active site" evidence="8">
    <location>
        <position position="207"/>
    </location>
</feature>
<dbReference type="GO" id="GO:0009505">
    <property type="term" value="C:plant-type cell wall"/>
    <property type="evidence" value="ECO:0007669"/>
    <property type="project" value="EnsemblPlants"/>
</dbReference>
<evidence type="ECO:0000256" key="10">
    <source>
        <dbReference type="SAM" id="MobiDB-lite"/>
    </source>
</evidence>
<dbReference type="InterPro" id="IPR011050">
    <property type="entry name" value="Pectin_lyase_fold/virulence"/>
</dbReference>
<dbReference type="InterPro" id="IPR000743">
    <property type="entry name" value="Glyco_hydro_28"/>
</dbReference>
<dbReference type="Pfam" id="PF00295">
    <property type="entry name" value="Glyco_hydro_28"/>
    <property type="match status" value="1"/>
</dbReference>
<evidence type="ECO:0000256" key="11">
    <source>
        <dbReference type="SAM" id="Phobius"/>
    </source>
</evidence>